<proteinExistence type="predicted"/>
<feature type="transmembrane region" description="Helical" evidence="1">
    <location>
        <begin position="34"/>
        <end position="54"/>
    </location>
</feature>
<reference evidence="2 3" key="1">
    <citation type="submission" date="2015-07" db="EMBL/GenBank/DDBJ databases">
        <authorList>
            <person name="Kim K.M."/>
        </authorList>
    </citation>
    <scope>NUCLEOTIDE SEQUENCE [LARGE SCALE GENOMIC DNA]</scope>
    <source>
        <strain evidence="2 3">KCTC 12363</strain>
    </source>
</reference>
<accession>A0A0H4PDA1</accession>
<keyword evidence="1" id="KW-0472">Membrane</keyword>
<organism evidence="2 3">
    <name type="scientific">Cyclobacterium amurskyense</name>
    <dbReference type="NCBI Taxonomy" id="320787"/>
    <lineage>
        <taxon>Bacteria</taxon>
        <taxon>Pseudomonadati</taxon>
        <taxon>Bacteroidota</taxon>
        <taxon>Cytophagia</taxon>
        <taxon>Cytophagales</taxon>
        <taxon>Cyclobacteriaceae</taxon>
        <taxon>Cyclobacterium</taxon>
    </lineage>
</organism>
<keyword evidence="1" id="KW-1133">Transmembrane helix</keyword>
<evidence type="ECO:0000313" key="3">
    <source>
        <dbReference type="Proteomes" id="UP000036520"/>
    </source>
</evidence>
<keyword evidence="1" id="KW-0812">Transmembrane</keyword>
<sequence>MKKIIENNISFGVSIIGIIGGSIWAYKSNFDPEPLILIALSLFQFFGYLYLCFFGNDEELRPQFVNNNTNDNRNRNSQNVEVTVNVDPNKSNTEVPIKIKKPKRHLIVEEYKYPSDKLHLLRKLICC</sequence>
<dbReference type="AlphaFoldDB" id="A0A0H4PDA1"/>
<gene>
    <name evidence="2" type="ORF">CA2015_2821</name>
</gene>
<evidence type="ECO:0000313" key="2">
    <source>
        <dbReference type="EMBL" id="AKP52229.1"/>
    </source>
</evidence>
<keyword evidence="3" id="KW-1185">Reference proteome</keyword>
<feature type="transmembrane region" description="Helical" evidence="1">
    <location>
        <begin position="9"/>
        <end position="28"/>
    </location>
</feature>
<dbReference type="KEGG" id="camu:CA2015_2821"/>
<dbReference type="Proteomes" id="UP000036520">
    <property type="component" value="Chromosome"/>
</dbReference>
<dbReference type="STRING" id="320787.CA2015_2821"/>
<evidence type="ECO:0000256" key="1">
    <source>
        <dbReference type="SAM" id="Phobius"/>
    </source>
</evidence>
<name>A0A0H4PDA1_9BACT</name>
<protein>
    <submittedName>
        <fullName evidence="2">Uncharacterized protein</fullName>
    </submittedName>
</protein>
<dbReference type="EMBL" id="CP012040">
    <property type="protein sequence ID" value="AKP52229.1"/>
    <property type="molecule type" value="Genomic_DNA"/>
</dbReference>